<dbReference type="PROSITE" id="PS01039">
    <property type="entry name" value="SBP_BACTERIAL_3"/>
    <property type="match status" value="1"/>
</dbReference>
<evidence type="ECO:0000256" key="4">
    <source>
        <dbReference type="RuleBase" id="RU003744"/>
    </source>
</evidence>
<protein>
    <submittedName>
        <fullName evidence="7">Transporter substrate-binding domain-containing protein</fullName>
    </submittedName>
</protein>
<dbReference type="InterPro" id="IPR001638">
    <property type="entry name" value="Solute-binding_3/MltF_N"/>
</dbReference>
<dbReference type="Pfam" id="PF00497">
    <property type="entry name" value="SBP_bac_3"/>
    <property type="match status" value="1"/>
</dbReference>
<comment type="caution">
    <text evidence="7">The sequence shown here is derived from an EMBL/GenBank/DDBJ whole genome shotgun (WGS) entry which is preliminary data.</text>
</comment>
<keyword evidence="2" id="KW-0813">Transport</keyword>
<evidence type="ECO:0000256" key="2">
    <source>
        <dbReference type="ARBA" id="ARBA00022448"/>
    </source>
</evidence>
<organism evidence="7 8">
    <name type="scientific">Pseudomonas taiwanensis</name>
    <dbReference type="NCBI Taxonomy" id="470150"/>
    <lineage>
        <taxon>Bacteria</taxon>
        <taxon>Pseudomonadati</taxon>
        <taxon>Pseudomonadota</taxon>
        <taxon>Gammaproteobacteria</taxon>
        <taxon>Pseudomonadales</taxon>
        <taxon>Pseudomonadaceae</taxon>
        <taxon>Pseudomonas</taxon>
    </lineage>
</organism>
<evidence type="ECO:0000313" key="7">
    <source>
        <dbReference type="EMBL" id="MBC3475802.1"/>
    </source>
</evidence>
<feature type="signal peptide" evidence="5">
    <location>
        <begin position="1"/>
        <end position="19"/>
    </location>
</feature>
<dbReference type="SUPFAM" id="SSF53850">
    <property type="entry name" value="Periplasmic binding protein-like II"/>
    <property type="match status" value="1"/>
</dbReference>
<dbReference type="RefSeq" id="WP_186598566.1">
    <property type="nucleotide sequence ID" value="NZ_JABWRS010000005.1"/>
</dbReference>
<comment type="similarity">
    <text evidence="1 4">Belongs to the bacterial solute-binding protein 3 family.</text>
</comment>
<evidence type="ECO:0000256" key="3">
    <source>
        <dbReference type="ARBA" id="ARBA00022729"/>
    </source>
</evidence>
<dbReference type="Gene3D" id="3.40.190.10">
    <property type="entry name" value="Periplasmic binding protein-like II"/>
    <property type="match status" value="2"/>
</dbReference>
<dbReference type="PANTHER" id="PTHR30085:SF6">
    <property type="entry name" value="ABC TRANSPORTER GLUTAMINE-BINDING PROTEIN GLNH"/>
    <property type="match status" value="1"/>
</dbReference>
<feature type="domain" description="Solute-binding protein family 3/N-terminal" evidence="6">
    <location>
        <begin position="30"/>
        <end position="249"/>
    </location>
</feature>
<reference evidence="7 8" key="1">
    <citation type="journal article" date="2020" name="Microorganisms">
        <title>Reliable Identification of Environmental Pseudomonas Isolates Using the rpoD Gene.</title>
        <authorList>
            <consortium name="The Broad Institute Genome Sequencing Platform"/>
            <person name="Girard L."/>
            <person name="Lood C."/>
            <person name="Rokni-Zadeh H."/>
            <person name="van Noort V."/>
            <person name="Lavigne R."/>
            <person name="De Mot R."/>
        </authorList>
    </citation>
    <scope>NUCLEOTIDE SEQUENCE [LARGE SCALE GENOMIC DNA]</scope>
    <source>
        <strain evidence="7 8">RW7P2</strain>
    </source>
</reference>
<dbReference type="PANTHER" id="PTHR30085">
    <property type="entry name" value="AMINO ACID ABC TRANSPORTER PERMEASE"/>
    <property type="match status" value="1"/>
</dbReference>
<evidence type="ECO:0000256" key="5">
    <source>
        <dbReference type="SAM" id="SignalP"/>
    </source>
</evidence>
<evidence type="ECO:0000256" key="1">
    <source>
        <dbReference type="ARBA" id="ARBA00010333"/>
    </source>
</evidence>
<dbReference type="InterPro" id="IPR051455">
    <property type="entry name" value="Bact_solute-bind_prot3"/>
</dbReference>
<dbReference type="EMBL" id="JABWRS010000005">
    <property type="protein sequence ID" value="MBC3475802.1"/>
    <property type="molecule type" value="Genomic_DNA"/>
</dbReference>
<sequence>MKSIIFIALGLIASSVVHADALSDIKARGSIRCATLTDSVPLGYQDPTSRQLVGLDVDVCKGVAKHLGVKADIQGVAVSARIPSLMTGRVDLVAAALGYTEARASQIDFSSAYYQIPVKILVRKDSNVSEFSDLNGKRISAIKSSTPELYARQQVPGAKVIGFEDAPGAFMALEQNKVQGMAMTEPAAIRFHTRTESMHFLAQSLHFEPSCIGIKKGETSLTAAVDGALKAMEDSGELQAIWDHWYGPETEYKLAREKKLTAVTEFR</sequence>
<gene>
    <name evidence="7" type="ORF">HU747_09330</name>
</gene>
<proteinExistence type="inferred from homology"/>
<feature type="chain" id="PRO_5046146777" evidence="5">
    <location>
        <begin position="20"/>
        <end position="267"/>
    </location>
</feature>
<dbReference type="Proteomes" id="UP000628086">
    <property type="component" value="Unassembled WGS sequence"/>
</dbReference>
<evidence type="ECO:0000259" key="6">
    <source>
        <dbReference type="SMART" id="SM00062"/>
    </source>
</evidence>
<name>A0ABR6V5P1_9PSED</name>
<keyword evidence="3 5" id="KW-0732">Signal</keyword>
<dbReference type="InterPro" id="IPR018313">
    <property type="entry name" value="SBP_3_CS"/>
</dbReference>
<dbReference type="SMART" id="SM00062">
    <property type="entry name" value="PBPb"/>
    <property type="match status" value="1"/>
</dbReference>
<accession>A0ABR6V5P1</accession>
<keyword evidence="8" id="KW-1185">Reference proteome</keyword>
<evidence type="ECO:0000313" key="8">
    <source>
        <dbReference type="Proteomes" id="UP000628086"/>
    </source>
</evidence>